<dbReference type="SMART" id="SM00715">
    <property type="entry name" value="LA"/>
    <property type="match status" value="1"/>
</dbReference>
<dbReference type="CDD" id="cd12291">
    <property type="entry name" value="RRM1_La"/>
    <property type="match status" value="1"/>
</dbReference>
<evidence type="ECO:0000256" key="3">
    <source>
        <dbReference type="ARBA" id="ARBA00023242"/>
    </source>
</evidence>
<dbReference type="InterPro" id="IPR045180">
    <property type="entry name" value="La_dom_prot"/>
</dbReference>
<dbReference type="GO" id="GO:0003729">
    <property type="term" value="F:mRNA binding"/>
    <property type="evidence" value="ECO:0007669"/>
    <property type="project" value="TreeGrafter"/>
</dbReference>
<evidence type="ECO:0000256" key="5">
    <source>
        <dbReference type="SAM" id="MobiDB-lite"/>
    </source>
</evidence>
<dbReference type="CDD" id="cd08029">
    <property type="entry name" value="LA_like_fungal"/>
    <property type="match status" value="1"/>
</dbReference>
<feature type="compositionally biased region" description="Basic and acidic residues" evidence="5">
    <location>
        <begin position="474"/>
        <end position="491"/>
    </location>
</feature>
<dbReference type="EMBL" id="KN846952">
    <property type="protein sequence ID" value="KIV83888.1"/>
    <property type="molecule type" value="Genomic_DNA"/>
</dbReference>
<proteinExistence type="predicted"/>
<dbReference type="InterPro" id="IPR035979">
    <property type="entry name" value="RBD_domain_sf"/>
</dbReference>
<dbReference type="Pfam" id="PF00076">
    <property type="entry name" value="RRM_1"/>
    <property type="match status" value="1"/>
</dbReference>
<keyword evidence="2 4" id="KW-0694">RNA-binding</keyword>
<name>A0A0D1ZAV5_9EURO</name>
<evidence type="ECO:0000313" key="9">
    <source>
        <dbReference type="Proteomes" id="UP000053599"/>
    </source>
</evidence>
<dbReference type="OrthoDB" id="439993at2759"/>
<dbReference type="InterPro" id="IPR006630">
    <property type="entry name" value="La_HTH"/>
</dbReference>
<dbReference type="AlphaFoldDB" id="A0A0D1ZAV5"/>
<sequence length="491" mass="55208">MSAEEGVTEGLQTPLDQNAQAAADAEKMLAELQGETTADEPSKSTNGADKSTEETEAKKDDEDEPEEKEERSERRHDRSDRGGRDRGGRERGRGGRNGFGNRNYRDNIKSDLLSQEPSSDPVAIRKQVEFYFSDSNLPHDKFLLESVGGSQNKSVPIKTIHSFKRMRHFQPLEAIVEALRESNFLELTEDDTCIRRKEPLPENLNDGPDPDAIRVFEDRAMPRSVYVKGFGEEVPSTQFDIEAFFAPYGPTNAVRLRRTDQKLFKSSVFVEFETEELANAFLELDPKPKYKGNDLQIMSKKEYCEKKVDDIKAGKVRPNNRREQGRRDDRGGRDGRDGKRKRDGGDDRDWRTRREEDQKRGFRDDNKRGHRDRDSRGGRGGRFREPETDEKGIPKVKSSARDSGRDDALAKARAAVEAENKKDEQDAADNVESMEQDGAADATTDTANAVAGSLEADVEATTGKKRAREDDDGGAEREIKKVDTKSEVNGS</sequence>
<evidence type="ECO:0000313" key="8">
    <source>
        <dbReference type="EMBL" id="KIV83888.1"/>
    </source>
</evidence>
<feature type="compositionally biased region" description="Acidic residues" evidence="5">
    <location>
        <begin position="426"/>
        <end position="435"/>
    </location>
</feature>
<dbReference type="PRINTS" id="PR00302">
    <property type="entry name" value="LUPUSLA"/>
</dbReference>
<dbReference type="GO" id="GO:0005634">
    <property type="term" value="C:nucleus"/>
    <property type="evidence" value="ECO:0007669"/>
    <property type="project" value="UniProtKB-SubCell"/>
</dbReference>
<dbReference type="InterPro" id="IPR000504">
    <property type="entry name" value="RRM_dom"/>
</dbReference>
<evidence type="ECO:0000256" key="2">
    <source>
        <dbReference type="ARBA" id="ARBA00022884"/>
    </source>
</evidence>
<evidence type="ECO:0008006" key="10">
    <source>
        <dbReference type="Google" id="ProtNLM"/>
    </source>
</evidence>
<dbReference type="PROSITE" id="PS50961">
    <property type="entry name" value="HTH_LA"/>
    <property type="match status" value="1"/>
</dbReference>
<feature type="domain" description="RRM" evidence="6">
    <location>
        <begin position="223"/>
        <end position="302"/>
    </location>
</feature>
<feature type="compositionally biased region" description="Basic and acidic residues" evidence="5">
    <location>
        <begin position="68"/>
        <end position="93"/>
    </location>
</feature>
<dbReference type="Gene3D" id="1.10.10.10">
    <property type="entry name" value="Winged helix-like DNA-binding domain superfamily/Winged helix DNA-binding domain"/>
    <property type="match status" value="1"/>
</dbReference>
<feature type="compositionally biased region" description="Low complexity" evidence="5">
    <location>
        <begin position="437"/>
        <end position="451"/>
    </location>
</feature>
<feature type="compositionally biased region" description="Basic and acidic residues" evidence="5">
    <location>
        <begin position="320"/>
        <end position="337"/>
    </location>
</feature>
<dbReference type="InterPro" id="IPR012677">
    <property type="entry name" value="Nucleotide-bd_a/b_plait_sf"/>
</dbReference>
<protein>
    <recommendedName>
        <fullName evidence="10">HTH La-type RNA-binding domain-containing protein</fullName>
    </recommendedName>
</protein>
<dbReference type="SUPFAM" id="SSF46785">
    <property type="entry name" value="Winged helix' DNA-binding domain"/>
    <property type="match status" value="1"/>
</dbReference>
<feature type="compositionally biased region" description="Polar residues" evidence="5">
    <location>
        <begin position="10"/>
        <end position="20"/>
    </location>
</feature>
<evidence type="ECO:0000259" key="6">
    <source>
        <dbReference type="PROSITE" id="PS50102"/>
    </source>
</evidence>
<dbReference type="PANTHER" id="PTHR22792:SF140">
    <property type="entry name" value="ACHILLES, ISOFORM A"/>
    <property type="match status" value="1"/>
</dbReference>
<dbReference type="PANTHER" id="PTHR22792">
    <property type="entry name" value="LUPUS LA PROTEIN-RELATED"/>
    <property type="match status" value="1"/>
</dbReference>
<dbReference type="GO" id="GO:0006396">
    <property type="term" value="P:RNA processing"/>
    <property type="evidence" value="ECO:0007669"/>
    <property type="project" value="InterPro"/>
</dbReference>
<dbReference type="SUPFAM" id="SSF54928">
    <property type="entry name" value="RNA-binding domain, RBD"/>
    <property type="match status" value="1"/>
</dbReference>
<feature type="compositionally biased region" description="Basic and acidic residues" evidence="5">
    <location>
        <begin position="343"/>
        <end position="425"/>
    </location>
</feature>
<comment type="subcellular location">
    <subcellularLocation>
        <location evidence="1">Nucleus</location>
    </subcellularLocation>
</comment>
<organism evidence="8 9">
    <name type="scientific">Exophiala sideris</name>
    <dbReference type="NCBI Taxonomy" id="1016849"/>
    <lineage>
        <taxon>Eukaryota</taxon>
        <taxon>Fungi</taxon>
        <taxon>Dikarya</taxon>
        <taxon>Ascomycota</taxon>
        <taxon>Pezizomycotina</taxon>
        <taxon>Eurotiomycetes</taxon>
        <taxon>Chaetothyriomycetidae</taxon>
        <taxon>Chaetothyriales</taxon>
        <taxon>Herpotrichiellaceae</taxon>
        <taxon>Exophiala</taxon>
    </lineage>
</organism>
<feature type="region of interest" description="Disordered" evidence="5">
    <location>
        <begin position="309"/>
        <end position="491"/>
    </location>
</feature>
<feature type="region of interest" description="Disordered" evidence="5">
    <location>
        <begin position="1"/>
        <end position="120"/>
    </location>
</feature>
<evidence type="ECO:0000259" key="7">
    <source>
        <dbReference type="PROSITE" id="PS50961"/>
    </source>
</evidence>
<evidence type="ECO:0000256" key="4">
    <source>
        <dbReference type="PROSITE-ProRule" id="PRU00332"/>
    </source>
</evidence>
<dbReference type="SMART" id="SM00360">
    <property type="entry name" value="RRM"/>
    <property type="match status" value="1"/>
</dbReference>
<dbReference type="Gene3D" id="3.30.70.330">
    <property type="match status" value="1"/>
</dbReference>
<dbReference type="InterPro" id="IPR002344">
    <property type="entry name" value="Lupus_La"/>
</dbReference>
<reference evidence="8 9" key="1">
    <citation type="submission" date="2015-01" db="EMBL/GenBank/DDBJ databases">
        <title>The Genome Sequence of Exophiala sideris CBS121828.</title>
        <authorList>
            <consortium name="The Broad Institute Genomics Platform"/>
            <person name="Cuomo C."/>
            <person name="de Hoog S."/>
            <person name="Gorbushina A."/>
            <person name="Stielow B."/>
            <person name="Teixiera M."/>
            <person name="Abouelleil A."/>
            <person name="Chapman S.B."/>
            <person name="Priest M."/>
            <person name="Young S.K."/>
            <person name="Wortman J."/>
            <person name="Nusbaum C."/>
            <person name="Birren B."/>
        </authorList>
    </citation>
    <scope>NUCLEOTIDE SEQUENCE [LARGE SCALE GENOMIC DNA]</scope>
    <source>
        <strain evidence="8 9">CBS 121828</strain>
    </source>
</reference>
<feature type="compositionally biased region" description="Basic and acidic residues" evidence="5">
    <location>
        <begin position="50"/>
        <end position="60"/>
    </location>
</feature>
<keyword evidence="3" id="KW-0539">Nucleus</keyword>
<dbReference type="PROSITE" id="PS50102">
    <property type="entry name" value="RRM"/>
    <property type="match status" value="1"/>
</dbReference>
<feature type="domain" description="HTH La-type RNA-binding" evidence="7">
    <location>
        <begin position="114"/>
        <end position="204"/>
    </location>
</feature>
<gene>
    <name evidence="8" type="ORF">PV11_05875</name>
</gene>
<dbReference type="Pfam" id="PF05383">
    <property type="entry name" value="La"/>
    <property type="match status" value="1"/>
</dbReference>
<dbReference type="GO" id="GO:1990904">
    <property type="term" value="C:ribonucleoprotein complex"/>
    <property type="evidence" value="ECO:0007669"/>
    <property type="project" value="InterPro"/>
</dbReference>
<dbReference type="Proteomes" id="UP000053599">
    <property type="component" value="Unassembled WGS sequence"/>
</dbReference>
<evidence type="ECO:0000256" key="1">
    <source>
        <dbReference type="ARBA" id="ARBA00004123"/>
    </source>
</evidence>
<dbReference type="InterPro" id="IPR036390">
    <property type="entry name" value="WH_DNA-bd_sf"/>
</dbReference>
<accession>A0A0D1ZAV5</accession>
<dbReference type="STRING" id="1016849.A0A0D1ZAV5"/>
<dbReference type="InterPro" id="IPR036388">
    <property type="entry name" value="WH-like_DNA-bd_sf"/>
</dbReference>
<dbReference type="HOGENOM" id="CLU_043291_2_0_1"/>